<reference evidence="4 6" key="2">
    <citation type="submission" date="2017-12" db="EMBL/GenBank/DDBJ databases">
        <title>Comparative Functional Genomics of Dry Heat Resistant strains isolated from the Viking Spacecraft.</title>
        <authorList>
            <person name="Seuylemezian A."/>
            <person name="Cooper K."/>
            <person name="Vaishampayan P."/>
        </authorList>
    </citation>
    <scope>NUCLEOTIDE SEQUENCE [LARGE SCALE GENOMIC DNA]</scope>
    <source>
        <strain evidence="4 6">ATCC 29669</strain>
    </source>
</reference>
<dbReference type="Proteomes" id="UP000235114">
    <property type="component" value="Unassembled WGS sequence"/>
</dbReference>
<dbReference type="InterPro" id="IPR010663">
    <property type="entry name" value="Znf_FPG/IleRS"/>
</dbReference>
<dbReference type="PROSITE" id="PS51066">
    <property type="entry name" value="ZF_FPG_2"/>
    <property type="match status" value="1"/>
</dbReference>
<feature type="domain" description="FPG-type" evidence="2">
    <location>
        <begin position="39"/>
        <end position="73"/>
    </location>
</feature>
<dbReference type="SUPFAM" id="SSF57716">
    <property type="entry name" value="Glucocorticoid receptor-like (DNA-binding domain)"/>
    <property type="match status" value="1"/>
</dbReference>
<evidence type="ECO:0000259" key="2">
    <source>
        <dbReference type="PROSITE" id="PS51066"/>
    </source>
</evidence>
<dbReference type="Pfam" id="PF06827">
    <property type="entry name" value="zf-FPG_IleRS"/>
    <property type="match status" value="1"/>
</dbReference>
<dbReference type="EMBL" id="PGVD01000059">
    <property type="protein sequence ID" value="PLR91979.1"/>
    <property type="molecule type" value="Genomic_DNA"/>
</dbReference>
<dbReference type="OrthoDB" id="9800855at2"/>
<keyword evidence="6" id="KW-1185">Reference proteome</keyword>
<evidence type="ECO:0000313" key="3">
    <source>
        <dbReference type="EMBL" id="PLR79679.1"/>
    </source>
</evidence>
<dbReference type="Proteomes" id="UP000234951">
    <property type="component" value="Unassembled WGS sequence"/>
</dbReference>
<gene>
    <name evidence="3" type="ORF">CU635_21740</name>
    <name evidence="4" type="ORF">CVD25_18865</name>
</gene>
<dbReference type="AlphaFoldDB" id="A0A2N5GFY9"/>
<dbReference type="RefSeq" id="WP_101579464.1">
    <property type="nucleotide sequence ID" value="NZ_PGVA01000081.1"/>
</dbReference>
<organism evidence="3 5">
    <name type="scientific">Bacillus canaveralius</name>
    <dbReference type="NCBI Taxonomy" id="1403243"/>
    <lineage>
        <taxon>Bacteria</taxon>
        <taxon>Bacillati</taxon>
        <taxon>Bacillota</taxon>
        <taxon>Bacilli</taxon>
        <taxon>Bacillales</taxon>
        <taxon>Bacillaceae</taxon>
        <taxon>Bacillus</taxon>
    </lineage>
</organism>
<accession>A0A2N5GFY9</accession>
<evidence type="ECO:0000313" key="5">
    <source>
        <dbReference type="Proteomes" id="UP000234951"/>
    </source>
</evidence>
<evidence type="ECO:0000256" key="1">
    <source>
        <dbReference type="PROSITE-ProRule" id="PRU00391"/>
    </source>
</evidence>
<sequence>MLYDSIKIVLSRATNAGGYMDHPLFAGDVKTGGYNQLFNVYDRAGEPCTRCGTAIEKGEIAARKSFYCPNCQKVNTASRSAAVPAE</sequence>
<keyword evidence="1" id="KW-0862">Zinc</keyword>
<comment type="caution">
    <text evidence="3">The sequence shown here is derived from an EMBL/GenBank/DDBJ whole genome shotgun (WGS) entry which is preliminary data.</text>
</comment>
<reference evidence="3 5" key="1">
    <citation type="submission" date="2017-11" db="EMBL/GenBank/DDBJ databases">
        <title>Comparitive Functional Genomics of Dry Heat Resistant strains isolated from the Viking Spacecraft.</title>
        <authorList>
            <person name="Seuylemezian A."/>
            <person name="Cooper K."/>
            <person name="Vaishampayan P."/>
        </authorList>
    </citation>
    <scope>NUCLEOTIDE SEQUENCE [LARGE SCALE GENOMIC DNA]</scope>
    <source>
        <strain evidence="3 5">M4.6</strain>
    </source>
</reference>
<dbReference type="GO" id="GO:0008270">
    <property type="term" value="F:zinc ion binding"/>
    <property type="evidence" value="ECO:0007669"/>
    <property type="project" value="UniProtKB-KW"/>
</dbReference>
<dbReference type="GO" id="GO:0016799">
    <property type="term" value="F:hydrolase activity, hydrolyzing N-glycosyl compounds"/>
    <property type="evidence" value="ECO:0007669"/>
    <property type="project" value="InterPro"/>
</dbReference>
<evidence type="ECO:0000313" key="6">
    <source>
        <dbReference type="Proteomes" id="UP000235114"/>
    </source>
</evidence>
<name>A0A2N5GFY9_9BACI</name>
<protein>
    <recommendedName>
        <fullName evidence="2">FPG-type domain-containing protein</fullName>
    </recommendedName>
</protein>
<proteinExistence type="predicted"/>
<evidence type="ECO:0000313" key="4">
    <source>
        <dbReference type="EMBL" id="PLR91979.1"/>
    </source>
</evidence>
<dbReference type="GO" id="GO:0006284">
    <property type="term" value="P:base-excision repair"/>
    <property type="evidence" value="ECO:0007669"/>
    <property type="project" value="InterPro"/>
</dbReference>
<keyword evidence="1" id="KW-0863">Zinc-finger</keyword>
<dbReference type="Gene3D" id="1.10.8.50">
    <property type="match status" value="1"/>
</dbReference>
<keyword evidence="1" id="KW-0479">Metal-binding</keyword>
<dbReference type="GO" id="GO:0003906">
    <property type="term" value="F:DNA-(apurinic or apyrimidinic site) endonuclease activity"/>
    <property type="evidence" value="ECO:0007669"/>
    <property type="project" value="InterPro"/>
</dbReference>
<dbReference type="InterPro" id="IPR000214">
    <property type="entry name" value="Znf_DNA_glyclase/AP_lyase"/>
</dbReference>
<dbReference type="EMBL" id="PGVA01000081">
    <property type="protein sequence ID" value="PLR79679.1"/>
    <property type="molecule type" value="Genomic_DNA"/>
</dbReference>